<reference evidence="1 2" key="1">
    <citation type="submission" date="2019-08" db="EMBL/GenBank/DDBJ databases">
        <title>Whole genome of Aphis craccivora.</title>
        <authorList>
            <person name="Voronova N.V."/>
            <person name="Shulinski R.S."/>
            <person name="Bandarenka Y.V."/>
            <person name="Zhorov D.G."/>
            <person name="Warner D."/>
        </authorList>
    </citation>
    <scope>NUCLEOTIDE SEQUENCE [LARGE SCALE GENOMIC DNA]</scope>
    <source>
        <strain evidence="1">180601</strain>
        <tissue evidence="1">Whole Body</tissue>
    </source>
</reference>
<keyword evidence="2" id="KW-1185">Reference proteome</keyword>
<evidence type="ECO:0000313" key="1">
    <source>
        <dbReference type="EMBL" id="KAF0769919.1"/>
    </source>
</evidence>
<accession>A0A6G0ZGH9</accession>
<dbReference type="Proteomes" id="UP000478052">
    <property type="component" value="Unassembled WGS sequence"/>
</dbReference>
<proteinExistence type="predicted"/>
<sequence>YRYAALYFIRTGRLISFISRQTRARRKIKTVAALVEAAMVTVKTTTTTMMAPR</sequence>
<evidence type="ECO:0000313" key="2">
    <source>
        <dbReference type="Proteomes" id="UP000478052"/>
    </source>
</evidence>
<comment type="caution">
    <text evidence="1">The sequence shown here is derived from an EMBL/GenBank/DDBJ whole genome shotgun (WGS) entry which is preliminary data.</text>
</comment>
<protein>
    <submittedName>
        <fullName evidence="1">Uncharacterized protein</fullName>
    </submittedName>
</protein>
<feature type="non-terminal residue" evidence="1">
    <location>
        <position position="1"/>
    </location>
</feature>
<gene>
    <name evidence="1" type="ORF">FWK35_00002692</name>
</gene>
<dbReference type="EMBL" id="VUJU01000510">
    <property type="protein sequence ID" value="KAF0769919.1"/>
    <property type="molecule type" value="Genomic_DNA"/>
</dbReference>
<organism evidence="1 2">
    <name type="scientific">Aphis craccivora</name>
    <name type="common">Cowpea aphid</name>
    <dbReference type="NCBI Taxonomy" id="307492"/>
    <lineage>
        <taxon>Eukaryota</taxon>
        <taxon>Metazoa</taxon>
        <taxon>Ecdysozoa</taxon>
        <taxon>Arthropoda</taxon>
        <taxon>Hexapoda</taxon>
        <taxon>Insecta</taxon>
        <taxon>Pterygota</taxon>
        <taxon>Neoptera</taxon>
        <taxon>Paraneoptera</taxon>
        <taxon>Hemiptera</taxon>
        <taxon>Sternorrhyncha</taxon>
        <taxon>Aphidomorpha</taxon>
        <taxon>Aphidoidea</taxon>
        <taxon>Aphididae</taxon>
        <taxon>Aphidini</taxon>
        <taxon>Aphis</taxon>
        <taxon>Aphis</taxon>
    </lineage>
</organism>
<dbReference type="AlphaFoldDB" id="A0A6G0ZGH9"/>
<name>A0A6G0ZGH9_APHCR</name>